<dbReference type="Gene3D" id="3.20.20.140">
    <property type="entry name" value="Metal-dependent hydrolases"/>
    <property type="match status" value="1"/>
</dbReference>
<accession>A0A099I924</accession>
<evidence type="ECO:0000313" key="1">
    <source>
        <dbReference type="EMBL" id="KGJ53363.1"/>
    </source>
</evidence>
<proteinExistence type="predicted"/>
<organism evidence="1 2">
    <name type="scientific">Clostridium innocuum</name>
    <dbReference type="NCBI Taxonomy" id="1522"/>
    <lineage>
        <taxon>Bacteria</taxon>
        <taxon>Bacillati</taxon>
        <taxon>Bacillota</taxon>
        <taxon>Clostridia</taxon>
        <taxon>Eubacteriales</taxon>
        <taxon>Clostridiaceae</taxon>
        <taxon>Clostridium</taxon>
    </lineage>
</organism>
<name>A0A099I924_CLOIN</name>
<comment type="caution">
    <text evidence="1">The sequence shown here is derived from an EMBL/GenBank/DDBJ whole genome shotgun (WGS) entry which is preliminary data.</text>
</comment>
<dbReference type="RefSeq" id="WP_044905143.1">
    <property type="nucleotide sequence ID" value="NZ_JQIF01000040.1"/>
</dbReference>
<dbReference type="AlphaFoldDB" id="A0A099I924"/>
<reference evidence="1 2" key="1">
    <citation type="submission" date="2014-08" db="EMBL/GenBank/DDBJ databases">
        <title>Clostridium innocuum, an unnegligible vancomycin-resistant pathogen causing extra-intestinal infections.</title>
        <authorList>
            <person name="Feng Y."/>
            <person name="Chiu C.-H."/>
        </authorList>
    </citation>
    <scope>NUCLEOTIDE SEQUENCE [LARGE SCALE GENOMIC DNA]</scope>
    <source>
        <strain evidence="1 2">AN88</strain>
    </source>
</reference>
<evidence type="ECO:0008006" key="3">
    <source>
        <dbReference type="Google" id="ProtNLM"/>
    </source>
</evidence>
<evidence type="ECO:0000313" key="2">
    <source>
        <dbReference type="Proteomes" id="UP000030008"/>
    </source>
</evidence>
<dbReference type="EMBL" id="JQIF01000040">
    <property type="protein sequence ID" value="KGJ53363.1"/>
    <property type="molecule type" value="Genomic_DNA"/>
</dbReference>
<gene>
    <name evidence="1" type="ORF">CIAN88_09315</name>
</gene>
<dbReference type="Proteomes" id="UP000030008">
    <property type="component" value="Unassembled WGS sequence"/>
</dbReference>
<protein>
    <recommendedName>
        <fullName evidence="3">Histidinol-phosphatase</fullName>
    </recommendedName>
</protein>
<sequence length="248" mass="29055">MDGHITLKGNYRKDVLDAFVEQAQKTKLSQLVILEPSSMFLECASLYKEVRATYPCQQEWYQAQNICSIMDYHAFIDAMRRESFPISVKFGICADYFTQHEILLSQMKAAYSYDCFVGCIRFIDNIAYSWDPQSKEMLWDKYNAAFLYRRYYEMMYALITSRLFDGVSGFDNIHHMQMKPGYSLQHTYNKLAMLLALQHMYVEDDARDVLSVQGSSGRLSEAFREICMAKHIRIVPCSYAERPEEMCY</sequence>